<evidence type="ECO:0000313" key="1">
    <source>
        <dbReference type="EMBL" id="KAF1997964.1"/>
    </source>
</evidence>
<dbReference type="AlphaFoldDB" id="A0A6A5WAP0"/>
<dbReference type="Proteomes" id="UP000799779">
    <property type="component" value="Unassembled WGS sequence"/>
</dbReference>
<organism evidence="1 2">
    <name type="scientific">Amniculicola lignicola CBS 123094</name>
    <dbReference type="NCBI Taxonomy" id="1392246"/>
    <lineage>
        <taxon>Eukaryota</taxon>
        <taxon>Fungi</taxon>
        <taxon>Dikarya</taxon>
        <taxon>Ascomycota</taxon>
        <taxon>Pezizomycotina</taxon>
        <taxon>Dothideomycetes</taxon>
        <taxon>Pleosporomycetidae</taxon>
        <taxon>Pleosporales</taxon>
        <taxon>Amniculicolaceae</taxon>
        <taxon>Amniculicola</taxon>
    </lineage>
</organism>
<dbReference type="EMBL" id="ML977608">
    <property type="protein sequence ID" value="KAF1997964.1"/>
    <property type="molecule type" value="Genomic_DNA"/>
</dbReference>
<name>A0A6A5WAP0_9PLEO</name>
<reference evidence="1" key="1">
    <citation type="journal article" date="2020" name="Stud. Mycol.">
        <title>101 Dothideomycetes genomes: a test case for predicting lifestyles and emergence of pathogens.</title>
        <authorList>
            <person name="Haridas S."/>
            <person name="Albert R."/>
            <person name="Binder M."/>
            <person name="Bloem J."/>
            <person name="Labutti K."/>
            <person name="Salamov A."/>
            <person name="Andreopoulos B."/>
            <person name="Baker S."/>
            <person name="Barry K."/>
            <person name="Bills G."/>
            <person name="Bluhm B."/>
            <person name="Cannon C."/>
            <person name="Castanera R."/>
            <person name="Culley D."/>
            <person name="Daum C."/>
            <person name="Ezra D."/>
            <person name="Gonzalez J."/>
            <person name="Henrissat B."/>
            <person name="Kuo A."/>
            <person name="Liang C."/>
            <person name="Lipzen A."/>
            <person name="Lutzoni F."/>
            <person name="Magnuson J."/>
            <person name="Mondo S."/>
            <person name="Nolan M."/>
            <person name="Ohm R."/>
            <person name="Pangilinan J."/>
            <person name="Park H.-J."/>
            <person name="Ramirez L."/>
            <person name="Alfaro M."/>
            <person name="Sun H."/>
            <person name="Tritt A."/>
            <person name="Yoshinaga Y."/>
            <person name="Zwiers L.-H."/>
            <person name="Turgeon B."/>
            <person name="Goodwin S."/>
            <person name="Spatafora J."/>
            <person name="Crous P."/>
            <person name="Grigoriev I."/>
        </authorList>
    </citation>
    <scope>NUCLEOTIDE SEQUENCE</scope>
    <source>
        <strain evidence="1">CBS 123094</strain>
    </source>
</reference>
<sequence>MHAHDFFSARPRNHHRSTWWLGLPCYDVAERPFGFSVCFFSFVRLMEKLCALFLRVATPALPCWLWTAEERVAERRPAPVMAVVSAASADVWRTWTSQAFNKIMVGTGEHGQKEEWDGILLCES</sequence>
<protein>
    <submittedName>
        <fullName evidence="1">Uncharacterized protein</fullName>
    </submittedName>
</protein>
<accession>A0A6A5WAP0</accession>
<evidence type="ECO:0000313" key="2">
    <source>
        <dbReference type="Proteomes" id="UP000799779"/>
    </source>
</evidence>
<keyword evidence="2" id="KW-1185">Reference proteome</keyword>
<proteinExistence type="predicted"/>
<gene>
    <name evidence="1" type="ORF">P154DRAFT_271410</name>
</gene>